<evidence type="ECO:0000256" key="2">
    <source>
        <dbReference type="ARBA" id="ARBA00022801"/>
    </source>
</evidence>
<feature type="domain" description="Serine/threonine specific protein phosphatases" evidence="5">
    <location>
        <begin position="108"/>
        <end position="113"/>
    </location>
</feature>
<keyword evidence="3" id="KW-0464">Manganese</keyword>
<dbReference type="InterPro" id="IPR004843">
    <property type="entry name" value="Calcineurin-like_PHP"/>
</dbReference>
<dbReference type="GO" id="GO:0046872">
    <property type="term" value="F:metal ion binding"/>
    <property type="evidence" value="ECO:0007669"/>
    <property type="project" value="UniProtKB-KW"/>
</dbReference>
<dbReference type="InterPro" id="IPR047129">
    <property type="entry name" value="PPA2-like"/>
</dbReference>
<dbReference type="InterPro" id="IPR029052">
    <property type="entry name" value="Metallo-depent_PP-like"/>
</dbReference>
<dbReference type="GO" id="GO:0004722">
    <property type="term" value="F:protein serine/threonine phosphatase activity"/>
    <property type="evidence" value="ECO:0007669"/>
    <property type="project" value="UniProtKB-EC"/>
</dbReference>
<keyword evidence="2 4" id="KW-0378">Hydrolase</keyword>
<dbReference type="EMBL" id="HBGD01001937">
    <property type="protein sequence ID" value="CAD9078390.1"/>
    <property type="molecule type" value="Transcribed_RNA"/>
</dbReference>
<dbReference type="PRINTS" id="PR00114">
    <property type="entry name" value="STPHPHTASE"/>
</dbReference>
<comment type="catalytic activity">
    <reaction evidence="4">
        <text>O-phospho-L-threonyl-[protein] + H2O = L-threonyl-[protein] + phosphate</text>
        <dbReference type="Rhea" id="RHEA:47004"/>
        <dbReference type="Rhea" id="RHEA-COMP:11060"/>
        <dbReference type="Rhea" id="RHEA-COMP:11605"/>
        <dbReference type="ChEBI" id="CHEBI:15377"/>
        <dbReference type="ChEBI" id="CHEBI:30013"/>
        <dbReference type="ChEBI" id="CHEBI:43474"/>
        <dbReference type="ChEBI" id="CHEBI:61977"/>
        <dbReference type="EC" id="3.1.3.16"/>
    </reaction>
</comment>
<keyword evidence="1" id="KW-0479">Metal-binding</keyword>
<evidence type="ECO:0000313" key="6">
    <source>
        <dbReference type="EMBL" id="CAD9078390.1"/>
    </source>
</evidence>
<comment type="similarity">
    <text evidence="4">Belongs to the PPP phosphatase family.</text>
</comment>
<sequence>MLDLDKCIEQLYNGQHISEQDVKALCDMAKEHFSKVSNVISVQAPISVIGDIHGQFYDLLELFKIGGKAPDTNYLFMGDYVDRGYHSVEVVTLLLCLKLRYKNRIFMLRGNHESRQITHVYGFYDECQRKYGSENVWKYLTELFDYLPLGATIDSKILCLHGGLSPSIDSLEHIRSLDRVQEIPLDGPMCDLMWSDPDERSGWGISPRGAGYTFGKDISDQFIRNNNLTRIYRAHQLVMEGYNSSHDGNVVTIFSAPNYCYRCGNQAGFAEVDDQLNSKYIQFLPAPRSDNSTQAKKVTPSYFL</sequence>
<name>A0A7S1KM54_9EUKA</name>
<dbReference type="Gene3D" id="3.60.21.10">
    <property type="match status" value="1"/>
</dbReference>
<dbReference type="AlphaFoldDB" id="A0A7S1KM54"/>
<dbReference type="EC" id="3.1.3.16" evidence="4"/>
<dbReference type="SMART" id="SM00156">
    <property type="entry name" value="PP2Ac"/>
    <property type="match status" value="1"/>
</dbReference>
<evidence type="ECO:0000259" key="5">
    <source>
        <dbReference type="PROSITE" id="PS00125"/>
    </source>
</evidence>
<dbReference type="PANTHER" id="PTHR45619">
    <property type="entry name" value="SERINE/THREONINE-PROTEIN PHOSPHATASE PP2A-RELATED"/>
    <property type="match status" value="1"/>
</dbReference>
<evidence type="ECO:0000256" key="1">
    <source>
        <dbReference type="ARBA" id="ARBA00022723"/>
    </source>
</evidence>
<gene>
    <name evidence="6" type="ORF">PCOS0759_LOCUS1622</name>
</gene>
<accession>A0A7S1KM54</accession>
<evidence type="ECO:0000256" key="4">
    <source>
        <dbReference type="RuleBase" id="RU004273"/>
    </source>
</evidence>
<organism evidence="6">
    <name type="scientific">Percolomonas cosmopolitus</name>
    <dbReference type="NCBI Taxonomy" id="63605"/>
    <lineage>
        <taxon>Eukaryota</taxon>
        <taxon>Discoba</taxon>
        <taxon>Heterolobosea</taxon>
        <taxon>Tetramitia</taxon>
        <taxon>Eutetramitia</taxon>
        <taxon>Percolomonadidae</taxon>
        <taxon>Percolomonas</taxon>
    </lineage>
</organism>
<protein>
    <recommendedName>
        <fullName evidence="4">Serine/threonine-protein phosphatase</fullName>
        <ecNumber evidence="4">3.1.3.16</ecNumber>
    </recommendedName>
</protein>
<dbReference type="Pfam" id="PF00149">
    <property type="entry name" value="Metallophos"/>
    <property type="match status" value="1"/>
</dbReference>
<dbReference type="InterPro" id="IPR006186">
    <property type="entry name" value="Ser/Thr-sp_prot-phosphatase"/>
</dbReference>
<evidence type="ECO:0000256" key="3">
    <source>
        <dbReference type="ARBA" id="ARBA00023211"/>
    </source>
</evidence>
<dbReference type="CDD" id="cd07415">
    <property type="entry name" value="MPP_PP2A_PP4_PP6"/>
    <property type="match status" value="1"/>
</dbReference>
<proteinExistence type="inferred from homology"/>
<reference evidence="6" key="1">
    <citation type="submission" date="2021-01" db="EMBL/GenBank/DDBJ databases">
        <authorList>
            <person name="Corre E."/>
            <person name="Pelletier E."/>
            <person name="Niang G."/>
            <person name="Scheremetjew M."/>
            <person name="Finn R."/>
            <person name="Kale V."/>
            <person name="Holt S."/>
            <person name="Cochrane G."/>
            <person name="Meng A."/>
            <person name="Brown T."/>
            <person name="Cohen L."/>
        </authorList>
    </citation>
    <scope>NUCLEOTIDE SEQUENCE</scope>
    <source>
        <strain evidence="6">WS</strain>
    </source>
</reference>
<dbReference type="SUPFAM" id="SSF56300">
    <property type="entry name" value="Metallo-dependent phosphatases"/>
    <property type="match status" value="1"/>
</dbReference>
<dbReference type="PROSITE" id="PS00125">
    <property type="entry name" value="SER_THR_PHOSPHATASE"/>
    <property type="match status" value="1"/>
</dbReference>